<evidence type="ECO:0000313" key="1">
    <source>
        <dbReference type="EnsemblPlants" id="AVESA.00010b.r2.5DG1003300.1.CDS.1"/>
    </source>
</evidence>
<reference evidence="1" key="2">
    <citation type="submission" date="2025-09" db="UniProtKB">
        <authorList>
            <consortium name="EnsemblPlants"/>
        </authorList>
    </citation>
    <scope>IDENTIFICATION</scope>
</reference>
<proteinExistence type="predicted"/>
<dbReference type="EnsemblPlants" id="AVESA.00010b.r2.5DG1003300.1">
    <property type="protein sequence ID" value="AVESA.00010b.r2.5DG1003300.1.CDS.1"/>
    <property type="gene ID" value="AVESA.00010b.r2.5DG1003300"/>
</dbReference>
<name>A0ACD5YPS1_AVESA</name>
<evidence type="ECO:0000313" key="2">
    <source>
        <dbReference type="Proteomes" id="UP001732700"/>
    </source>
</evidence>
<sequence>MQQAHRPRVEVAAAAVDVVAAEAVLVPPVLDRGHVAREHQQERRQRSQLVDAPRRRLLYLHPPLDAPRVPRVTPPRQVQHHHASVEVARPATRERTGEPLLRPEPAGEVLGEVGVAVLGGAHGAAAQVGAPQLGDVVHEDEVGVQVDDAPHAGLQEVGQVVAGVVERLLQRLPHRRRDEAPDARRVEVVDFEPELREHGAHQVAQARVGDKEVEEHALRAHRVLHHGVNGGDGASQVALIQSNRDVDQRRVADIAGAVAAVGGIAEGRRAPEGEAPGAPGDLAGEADVAVELRRPDGFGGREGLQRRRQHNHQHRGGKETGRARRPQHRAPPAARPPLLPGAGLATAVPEDAVQAGDGVVQRQRGQGWW</sequence>
<organism evidence="1 2">
    <name type="scientific">Avena sativa</name>
    <name type="common">Oat</name>
    <dbReference type="NCBI Taxonomy" id="4498"/>
    <lineage>
        <taxon>Eukaryota</taxon>
        <taxon>Viridiplantae</taxon>
        <taxon>Streptophyta</taxon>
        <taxon>Embryophyta</taxon>
        <taxon>Tracheophyta</taxon>
        <taxon>Spermatophyta</taxon>
        <taxon>Magnoliopsida</taxon>
        <taxon>Liliopsida</taxon>
        <taxon>Poales</taxon>
        <taxon>Poaceae</taxon>
        <taxon>BOP clade</taxon>
        <taxon>Pooideae</taxon>
        <taxon>Poodae</taxon>
        <taxon>Poeae</taxon>
        <taxon>Poeae Chloroplast Group 1 (Aveneae type)</taxon>
        <taxon>Aveninae</taxon>
        <taxon>Avena</taxon>
    </lineage>
</organism>
<protein>
    <submittedName>
        <fullName evidence="1">Uncharacterized protein</fullName>
    </submittedName>
</protein>
<accession>A0ACD5YPS1</accession>
<reference evidence="1" key="1">
    <citation type="submission" date="2021-05" db="EMBL/GenBank/DDBJ databases">
        <authorList>
            <person name="Scholz U."/>
            <person name="Mascher M."/>
            <person name="Fiebig A."/>
        </authorList>
    </citation>
    <scope>NUCLEOTIDE SEQUENCE [LARGE SCALE GENOMIC DNA]</scope>
</reference>
<dbReference type="Proteomes" id="UP001732700">
    <property type="component" value="Chromosome 5D"/>
</dbReference>
<keyword evidence="2" id="KW-1185">Reference proteome</keyword>